<feature type="region of interest" description="Disordered" evidence="1">
    <location>
        <begin position="1"/>
        <end position="72"/>
    </location>
</feature>
<feature type="compositionally biased region" description="Polar residues" evidence="1">
    <location>
        <begin position="1"/>
        <end position="19"/>
    </location>
</feature>
<dbReference type="AlphaFoldDB" id="A0A2Z6QUE0"/>
<sequence length="138" mass="15510">MDISSLAQHKSNPITSSTHNKLTPKGKDKKKNKNKKISTVDPDFADSWDKEPAQNVSSSTLPPPPLKKSANNTSGKILVCRSVQFCRIQFCADLKICRCAALKNFMDFCADLQAQKNLRNFSKINLQNFSKTLMQIYD</sequence>
<proteinExistence type="predicted"/>
<evidence type="ECO:0000313" key="3">
    <source>
        <dbReference type="Proteomes" id="UP000247702"/>
    </source>
</evidence>
<dbReference type="Proteomes" id="UP000247702">
    <property type="component" value="Unassembled WGS sequence"/>
</dbReference>
<protein>
    <submittedName>
        <fullName evidence="2">Uncharacterized protein</fullName>
    </submittedName>
</protein>
<comment type="caution">
    <text evidence="2">The sequence shown here is derived from an EMBL/GenBank/DDBJ whole genome shotgun (WGS) entry which is preliminary data.</text>
</comment>
<keyword evidence="3" id="KW-1185">Reference proteome</keyword>
<evidence type="ECO:0000313" key="2">
    <source>
        <dbReference type="EMBL" id="GBB93827.1"/>
    </source>
</evidence>
<organism evidence="2 3">
    <name type="scientific">Rhizophagus clarus</name>
    <dbReference type="NCBI Taxonomy" id="94130"/>
    <lineage>
        <taxon>Eukaryota</taxon>
        <taxon>Fungi</taxon>
        <taxon>Fungi incertae sedis</taxon>
        <taxon>Mucoromycota</taxon>
        <taxon>Glomeromycotina</taxon>
        <taxon>Glomeromycetes</taxon>
        <taxon>Glomerales</taxon>
        <taxon>Glomeraceae</taxon>
        <taxon>Rhizophagus</taxon>
    </lineage>
</organism>
<accession>A0A2Z6QUE0</accession>
<name>A0A2Z6QUE0_9GLOM</name>
<gene>
    <name evidence="2" type="ORF">RclHR1_22390002</name>
</gene>
<dbReference type="EMBL" id="BEXD01001379">
    <property type="protein sequence ID" value="GBB93827.1"/>
    <property type="molecule type" value="Genomic_DNA"/>
</dbReference>
<feature type="compositionally biased region" description="Basic residues" evidence="1">
    <location>
        <begin position="22"/>
        <end position="36"/>
    </location>
</feature>
<reference evidence="2 3" key="1">
    <citation type="submission" date="2017-11" db="EMBL/GenBank/DDBJ databases">
        <title>The genome of Rhizophagus clarus HR1 reveals common genetic basis of auxotrophy among arbuscular mycorrhizal fungi.</title>
        <authorList>
            <person name="Kobayashi Y."/>
        </authorList>
    </citation>
    <scope>NUCLEOTIDE SEQUENCE [LARGE SCALE GENOMIC DNA]</scope>
    <source>
        <strain evidence="2 3">HR1</strain>
    </source>
</reference>
<evidence type="ECO:0000256" key="1">
    <source>
        <dbReference type="SAM" id="MobiDB-lite"/>
    </source>
</evidence>